<protein>
    <recommendedName>
        <fullName evidence="3">Sulfotransferase family protein</fullName>
    </recommendedName>
</protein>
<accession>A0A2T0RYU9</accession>
<comment type="caution">
    <text evidence="1">The sequence shown here is derived from an EMBL/GenBank/DDBJ whole genome shotgun (WGS) entry which is preliminary data.</text>
</comment>
<sequence>MKVIYHIGLHCTDEDRALRCLLRNADTLARQGTVVSLPGRFRPVLRQAMIHLRGAVADTRMQEQVLDAVTDVDHPERLIFSNDSFLCVPQRAIDGNVLYPLAGERAPWIRNLFPDHPAEFAFALRNPATLIPAMQARFADKESFGEFLARIEPEEISWIDMIERFRAAVPDCPVTIWANEDTPLIWTDVLETLAAPAPGTDLEGSTDFLATLMSAEGVTRMERYLEAHPPRTREHRHRVISAFLDKFAREDAVEVEYDLPGWDAARVTALTDRYEAELSVIAEMPGITFLQP</sequence>
<reference evidence="1 2" key="1">
    <citation type="submission" date="2018-03" db="EMBL/GenBank/DDBJ databases">
        <title>Genomic Encyclopedia of Archaeal and Bacterial Type Strains, Phase II (KMG-II): from individual species to whole genera.</title>
        <authorList>
            <person name="Goeker M."/>
        </authorList>
    </citation>
    <scope>NUCLEOTIDE SEQUENCE [LARGE SCALE GENOMIC DNA]</scope>
    <source>
        <strain evidence="1 2">DSM 29328</strain>
    </source>
</reference>
<dbReference type="Proteomes" id="UP000239480">
    <property type="component" value="Unassembled WGS sequence"/>
</dbReference>
<dbReference type="EMBL" id="PVTD01000001">
    <property type="protein sequence ID" value="PRY26366.1"/>
    <property type="molecule type" value="Genomic_DNA"/>
</dbReference>
<proteinExistence type="predicted"/>
<organism evidence="1 2">
    <name type="scientific">Aliiruegeria haliotis</name>
    <dbReference type="NCBI Taxonomy" id="1280846"/>
    <lineage>
        <taxon>Bacteria</taxon>
        <taxon>Pseudomonadati</taxon>
        <taxon>Pseudomonadota</taxon>
        <taxon>Alphaproteobacteria</taxon>
        <taxon>Rhodobacterales</taxon>
        <taxon>Roseobacteraceae</taxon>
        <taxon>Aliiruegeria</taxon>
    </lineage>
</organism>
<name>A0A2T0RYU9_9RHOB</name>
<evidence type="ECO:0008006" key="3">
    <source>
        <dbReference type="Google" id="ProtNLM"/>
    </source>
</evidence>
<dbReference type="RefSeq" id="WP_106203144.1">
    <property type="nucleotide sequence ID" value="NZ_PVTD01000001.1"/>
</dbReference>
<gene>
    <name evidence="1" type="ORF">CLV78_101461</name>
</gene>
<dbReference type="OrthoDB" id="7816979at2"/>
<keyword evidence="2" id="KW-1185">Reference proteome</keyword>
<evidence type="ECO:0000313" key="2">
    <source>
        <dbReference type="Proteomes" id="UP000239480"/>
    </source>
</evidence>
<dbReference type="AlphaFoldDB" id="A0A2T0RYU9"/>
<evidence type="ECO:0000313" key="1">
    <source>
        <dbReference type="EMBL" id="PRY26366.1"/>
    </source>
</evidence>